<comment type="caution">
    <text evidence="10">The sequence shown here is derived from an EMBL/GenBank/DDBJ whole genome shotgun (WGS) entry which is preliminary data.</text>
</comment>
<keyword evidence="11" id="KW-1185">Reference proteome</keyword>
<evidence type="ECO:0000256" key="2">
    <source>
        <dbReference type="ARBA" id="ARBA00001946"/>
    </source>
</evidence>
<reference evidence="11" key="1">
    <citation type="journal article" date="2019" name="Int. J. Syst. Evol. Microbiol.">
        <title>The Global Catalogue of Microorganisms (GCM) 10K type strain sequencing project: providing services to taxonomists for standard genome sequencing and annotation.</title>
        <authorList>
            <consortium name="The Broad Institute Genomics Platform"/>
            <consortium name="The Broad Institute Genome Sequencing Center for Infectious Disease"/>
            <person name="Wu L."/>
            <person name="Ma J."/>
        </authorList>
    </citation>
    <scope>NUCLEOTIDE SEQUENCE [LARGE SCALE GENOMIC DNA]</scope>
    <source>
        <strain evidence="11">CGMCC 1.12791</strain>
    </source>
</reference>
<feature type="region of interest" description="Disordered" evidence="7">
    <location>
        <begin position="443"/>
        <end position="469"/>
    </location>
</feature>
<dbReference type="InterPro" id="IPR036526">
    <property type="entry name" value="C-N_Hydrolase_sf"/>
</dbReference>
<dbReference type="PROSITE" id="PS51462">
    <property type="entry name" value="NUDIX"/>
    <property type="match status" value="1"/>
</dbReference>
<comment type="cofactor">
    <cofactor evidence="2">
        <name>Mg(2+)</name>
        <dbReference type="ChEBI" id="CHEBI:18420"/>
    </cofactor>
</comment>
<evidence type="ECO:0000313" key="11">
    <source>
        <dbReference type="Proteomes" id="UP000597341"/>
    </source>
</evidence>
<dbReference type="SUPFAM" id="SSF56317">
    <property type="entry name" value="Carbon-nitrogen hydrolase"/>
    <property type="match status" value="1"/>
</dbReference>
<evidence type="ECO:0008006" key="12">
    <source>
        <dbReference type="Google" id="ProtNLM"/>
    </source>
</evidence>
<dbReference type="PANTHER" id="PTHR12992:SF11">
    <property type="entry name" value="MITOCHONDRIAL COENZYME A DIPHOSPHATASE NUDT8"/>
    <property type="match status" value="1"/>
</dbReference>
<dbReference type="PANTHER" id="PTHR12992">
    <property type="entry name" value="NUDIX HYDROLASE"/>
    <property type="match status" value="1"/>
</dbReference>
<keyword evidence="3" id="KW-0479">Metal-binding</keyword>
<keyword evidence="6" id="KW-0464">Manganese</keyword>
<gene>
    <name evidence="10" type="ORF">GCM10011376_37970</name>
</gene>
<name>A0ABQ3HRW6_9ACTN</name>
<dbReference type="Proteomes" id="UP000597341">
    <property type="component" value="Unassembled WGS sequence"/>
</dbReference>
<dbReference type="InterPro" id="IPR015797">
    <property type="entry name" value="NUDIX_hydrolase-like_dom_sf"/>
</dbReference>
<dbReference type="Pfam" id="PF00293">
    <property type="entry name" value="NUDIX"/>
    <property type="match status" value="1"/>
</dbReference>
<dbReference type="CDD" id="cd03426">
    <property type="entry name" value="NUDIX_CoAse_Nudt7"/>
    <property type="match status" value="1"/>
</dbReference>
<organism evidence="10 11">
    <name type="scientific">Nocardioides flavus</name>
    <name type="common">ex Wang et al. 2016</name>
    <dbReference type="NCBI Taxonomy" id="2058780"/>
    <lineage>
        <taxon>Bacteria</taxon>
        <taxon>Bacillati</taxon>
        <taxon>Actinomycetota</taxon>
        <taxon>Actinomycetes</taxon>
        <taxon>Propionibacteriales</taxon>
        <taxon>Nocardioidaceae</taxon>
        <taxon>Nocardioides</taxon>
    </lineage>
</organism>
<evidence type="ECO:0000256" key="1">
    <source>
        <dbReference type="ARBA" id="ARBA00001936"/>
    </source>
</evidence>
<dbReference type="PROSITE" id="PS50263">
    <property type="entry name" value="CN_HYDROLASE"/>
    <property type="match status" value="1"/>
</dbReference>
<evidence type="ECO:0000313" key="10">
    <source>
        <dbReference type="EMBL" id="GHE19187.1"/>
    </source>
</evidence>
<evidence type="ECO:0000256" key="7">
    <source>
        <dbReference type="SAM" id="MobiDB-lite"/>
    </source>
</evidence>
<dbReference type="InterPro" id="IPR003010">
    <property type="entry name" value="C-N_Hydrolase"/>
</dbReference>
<keyword evidence="5" id="KW-0460">Magnesium</keyword>
<dbReference type="SUPFAM" id="SSF55811">
    <property type="entry name" value="Nudix"/>
    <property type="match status" value="1"/>
</dbReference>
<comment type="cofactor">
    <cofactor evidence="1">
        <name>Mn(2+)</name>
        <dbReference type="ChEBI" id="CHEBI:29035"/>
    </cofactor>
</comment>
<dbReference type="InterPro" id="IPR045121">
    <property type="entry name" value="CoAse"/>
</dbReference>
<evidence type="ECO:0000259" key="9">
    <source>
        <dbReference type="PROSITE" id="PS51462"/>
    </source>
</evidence>
<accession>A0ABQ3HRW6</accession>
<keyword evidence="4" id="KW-0378">Hydrolase</keyword>
<dbReference type="Gene3D" id="3.90.79.10">
    <property type="entry name" value="Nucleoside Triphosphate Pyrophosphohydrolase"/>
    <property type="match status" value="1"/>
</dbReference>
<evidence type="ECO:0000256" key="4">
    <source>
        <dbReference type="ARBA" id="ARBA00022801"/>
    </source>
</evidence>
<dbReference type="Gene3D" id="3.60.110.10">
    <property type="entry name" value="Carbon-nitrogen hydrolase"/>
    <property type="match status" value="1"/>
</dbReference>
<evidence type="ECO:0000256" key="3">
    <source>
        <dbReference type="ARBA" id="ARBA00022723"/>
    </source>
</evidence>
<evidence type="ECO:0000256" key="5">
    <source>
        <dbReference type="ARBA" id="ARBA00022842"/>
    </source>
</evidence>
<feature type="domain" description="Nudix hydrolase" evidence="9">
    <location>
        <begin position="492"/>
        <end position="630"/>
    </location>
</feature>
<protein>
    <recommendedName>
        <fullName evidence="12">Amidohydrolase</fullName>
    </recommendedName>
</protein>
<dbReference type="InterPro" id="IPR000086">
    <property type="entry name" value="NUDIX_hydrolase_dom"/>
</dbReference>
<dbReference type="EMBL" id="BNAD01000019">
    <property type="protein sequence ID" value="GHE19187.1"/>
    <property type="molecule type" value="Genomic_DNA"/>
</dbReference>
<proteinExistence type="predicted"/>
<feature type="domain" description="CN hydrolase" evidence="8">
    <location>
        <begin position="197"/>
        <end position="436"/>
    </location>
</feature>
<evidence type="ECO:0000256" key="6">
    <source>
        <dbReference type="ARBA" id="ARBA00023211"/>
    </source>
</evidence>
<evidence type="ECO:0000259" key="8">
    <source>
        <dbReference type="PROSITE" id="PS50263"/>
    </source>
</evidence>
<sequence>MLAAVAHETEPVVTLTHLLHLCRDEHRVLWERSGDPHSAGVVMALVSKVADKLPPPGTATVLEPSVREALVAALEQADGIPPVLIARALAGLIDERYGHTFAPWFRRRSPYQPAVGDPVPLDTPDLRQVTAMRSTSPPWRLAHRLDETRHVRLAGEWVVQFRVVFDYSLFDILSGAVNADTVIATCHPNRDLREFNLTGGTSDRTFPVRPREAGRQRTEIDHLIEQATGAGASIVVLPELSVTEVLAEGLHEWVRRPDGPRVLVAGSYHQQTPVDDASSRRRNTAIAWVRGHDYPLTHDKYSPADRPVVEDIQPDGWPELRVYVTADGWHLTLAICRDLLNPQAVNALSEAGANLVLVPAMSETLMPFGGPVAHLVGTRQALVAVANNPGEWADEAHGVSGRPARALFGHPGLGQQSRLVQTPDPGPGVALLTVRSAAITWLPRTRPTRMPPAAAPRSSSPTPGSRPPWLAALERRTHIPGAHPSGSGETVQLRPAAVLVLLTGGPSGPGVLLPERAADLTDYPSQLVFPGGAVDACDSGPVAAALREAHEEIGLDPHSVELIGLMEPMALPRSGFLVYPVLAWSTDPVLTGSVNHAEVTALHHVPLLNFADWGALGDVSRFHGSTPAVDGAEPASLGRMTAAVMDQLRGILSHTKSTGGRS</sequence>